<organism evidence="1">
    <name type="scientific">bioreactor metagenome</name>
    <dbReference type="NCBI Taxonomy" id="1076179"/>
    <lineage>
        <taxon>unclassified sequences</taxon>
        <taxon>metagenomes</taxon>
        <taxon>ecological metagenomes</taxon>
    </lineage>
</organism>
<gene>
    <name evidence="1" type="ORF">SDC9_159283</name>
</gene>
<name>A0A645FHM9_9ZZZZ</name>
<proteinExistence type="predicted"/>
<dbReference type="AlphaFoldDB" id="A0A645FHM9"/>
<dbReference type="SUPFAM" id="SSF56601">
    <property type="entry name" value="beta-lactamase/transpeptidase-like"/>
    <property type="match status" value="1"/>
</dbReference>
<dbReference type="Gene3D" id="3.40.710.10">
    <property type="entry name" value="DD-peptidase/beta-lactamase superfamily"/>
    <property type="match status" value="1"/>
</dbReference>
<reference evidence="1" key="1">
    <citation type="submission" date="2019-08" db="EMBL/GenBank/DDBJ databases">
        <authorList>
            <person name="Kucharzyk K."/>
            <person name="Murdoch R.W."/>
            <person name="Higgins S."/>
            <person name="Loffler F."/>
        </authorList>
    </citation>
    <scope>NUCLEOTIDE SEQUENCE</scope>
</reference>
<evidence type="ECO:0000313" key="1">
    <source>
        <dbReference type="EMBL" id="MPN11974.1"/>
    </source>
</evidence>
<evidence type="ECO:0008006" key="2">
    <source>
        <dbReference type="Google" id="ProtNLM"/>
    </source>
</evidence>
<comment type="caution">
    <text evidence="1">The sequence shown here is derived from an EMBL/GenBank/DDBJ whole genome shotgun (WGS) entry which is preliminary data.</text>
</comment>
<sequence>MRNEGRAASGQQVLPRAVVQDIRRGADQAKFVKAGYATLPGWSYRNMWWVSHNPNGAYMARGIHGQAIYIDPKAQMVVVRYASHPIAGNAGIDPTSLPMYQALADALTAR</sequence>
<protein>
    <recommendedName>
        <fullName evidence="2">6-aminohexanoate-dimer hydrolase</fullName>
    </recommendedName>
</protein>
<dbReference type="InterPro" id="IPR012338">
    <property type="entry name" value="Beta-lactam/transpept-like"/>
</dbReference>
<dbReference type="EMBL" id="VSSQ01058246">
    <property type="protein sequence ID" value="MPN11974.1"/>
    <property type="molecule type" value="Genomic_DNA"/>
</dbReference>
<accession>A0A645FHM9</accession>